<name>A0ABT3HBU1_9HYPH</name>
<reference evidence="6" key="1">
    <citation type="submission" date="2023-07" db="EMBL/GenBank/DDBJ databases">
        <title>Genome sequencing of Purple Non-Sulfur Bacteria from various extreme environments.</title>
        <authorList>
            <person name="Mayer M."/>
        </authorList>
    </citation>
    <scope>NUCLEOTIDE SEQUENCE [LARGE SCALE GENOMIC DNA]</scope>
    <source>
        <strain evidence="6">DSM 17935</strain>
    </source>
</reference>
<comment type="caution">
    <text evidence="5">The sequence shown here is derived from an EMBL/GenBank/DDBJ whole genome shotgun (WGS) entry which is preliminary data.</text>
</comment>
<organism evidence="5 6">
    <name type="scientific">Rhodobium gokarnense</name>
    <dbReference type="NCBI Taxonomy" id="364296"/>
    <lineage>
        <taxon>Bacteria</taxon>
        <taxon>Pseudomonadati</taxon>
        <taxon>Pseudomonadota</taxon>
        <taxon>Alphaproteobacteria</taxon>
        <taxon>Hyphomicrobiales</taxon>
        <taxon>Rhodobiaceae</taxon>
        <taxon>Rhodobium</taxon>
    </lineage>
</organism>
<dbReference type="EMBL" id="JAOQNS010000005">
    <property type="protein sequence ID" value="MCW2307860.1"/>
    <property type="molecule type" value="Genomic_DNA"/>
</dbReference>
<feature type="domain" description="Solute-binding protein family 5" evidence="4">
    <location>
        <begin position="104"/>
        <end position="511"/>
    </location>
</feature>
<sequence length="645" mass="72901">MALAMRVRAAIAAAALLLGNAAGPAAALDYVETPTLARTHGDIDLPPVSERLPDVPLIADFAATKETLGRHGGDLDTIIGRAKDIRLINVWGYARLVGYDTSFELVPDILQSVDVEEGRIFTFHLRPGHKWSDGAPFTAEDFRFWWEDVANNKKLNPNGPATFMRVDDELPTFEVIDEVTVRFTWKGVNSVFLPTLAQARPPFIYRPAHYLKQFHVRYADPEALEELVEKNNSRNWAALFNGKDEMYRANNPDLPSLQPWVPTKAPSERRFVMIRNPYYHRVDPAGRQLPYIDRVIISVANGRLIPAKAQAGESMLQARDLAFSDITVLKSGEKTAGYDTRLWQISKGAELVLYPNLTVKDPVWRKLNRDVRFRRALSLAIDRRMINRVLYFGFATEGNNTVLPMSPLFKEYYQTAWAHYDPVVANQLLDEIGLTERRGDGIRLLPDGRPLEIIVETAGESQAEIDALELVRETLADIGVKIFVKPSQRDVVRNRALAGQLVMGISSGYDNGVPTAEMPPVDFAPTTLESFNWSAWGAYHESQGREGEAVDYAPARELIEEYVLWRHSTSHEERRAIWERMLKIHADQVFNIGIVTMARQPVVVSERLRNVPEEGIYGWDPGAQYGIHRMDAFWIDDAKKTAERD</sequence>
<dbReference type="InterPro" id="IPR039424">
    <property type="entry name" value="SBP_5"/>
</dbReference>
<proteinExistence type="inferred from homology"/>
<dbReference type="InterPro" id="IPR000914">
    <property type="entry name" value="SBP_5_dom"/>
</dbReference>
<dbReference type="PANTHER" id="PTHR30290">
    <property type="entry name" value="PERIPLASMIC BINDING COMPONENT OF ABC TRANSPORTER"/>
    <property type="match status" value="1"/>
</dbReference>
<protein>
    <submittedName>
        <fullName evidence="5">Peptide/nickel transport system substrate-binding protein</fullName>
    </submittedName>
</protein>
<comment type="subcellular location">
    <subcellularLocation>
        <location evidence="1">Periplasm</location>
    </subcellularLocation>
</comment>
<keyword evidence="6" id="KW-1185">Reference proteome</keyword>
<dbReference type="Gene3D" id="3.10.105.10">
    <property type="entry name" value="Dipeptide-binding Protein, Domain 3"/>
    <property type="match status" value="1"/>
</dbReference>
<feature type="chain" id="PRO_5045329322" evidence="3">
    <location>
        <begin position="28"/>
        <end position="645"/>
    </location>
</feature>
<feature type="signal peptide" evidence="3">
    <location>
        <begin position="1"/>
        <end position="27"/>
    </location>
</feature>
<keyword evidence="3" id="KW-0732">Signal</keyword>
<dbReference type="RefSeq" id="WP_264601491.1">
    <property type="nucleotide sequence ID" value="NZ_JAOQNS010000005.1"/>
</dbReference>
<dbReference type="SUPFAM" id="SSF53850">
    <property type="entry name" value="Periplasmic binding protein-like II"/>
    <property type="match status" value="1"/>
</dbReference>
<accession>A0ABT3HBU1</accession>
<dbReference type="Proteomes" id="UP001209755">
    <property type="component" value="Unassembled WGS sequence"/>
</dbReference>
<dbReference type="Pfam" id="PF00496">
    <property type="entry name" value="SBP_bac_5"/>
    <property type="match status" value="1"/>
</dbReference>
<evidence type="ECO:0000256" key="1">
    <source>
        <dbReference type="ARBA" id="ARBA00004418"/>
    </source>
</evidence>
<gene>
    <name evidence="5" type="ORF">M2319_002197</name>
</gene>
<dbReference type="CDD" id="cd08500">
    <property type="entry name" value="PBP2_NikA_DppA_OppA_like_4"/>
    <property type="match status" value="1"/>
</dbReference>
<dbReference type="Gene3D" id="3.40.190.10">
    <property type="entry name" value="Periplasmic binding protein-like II"/>
    <property type="match status" value="1"/>
</dbReference>
<dbReference type="PANTHER" id="PTHR30290:SF62">
    <property type="entry name" value="OLIGOPEPTIDE ABC TRANSPORTER, PERIPLASMIC OLIGOPEPTIDE-BINDING PROTEIN"/>
    <property type="match status" value="1"/>
</dbReference>
<evidence type="ECO:0000256" key="3">
    <source>
        <dbReference type="SAM" id="SignalP"/>
    </source>
</evidence>
<evidence type="ECO:0000259" key="4">
    <source>
        <dbReference type="Pfam" id="PF00496"/>
    </source>
</evidence>
<evidence type="ECO:0000256" key="2">
    <source>
        <dbReference type="ARBA" id="ARBA00005695"/>
    </source>
</evidence>
<comment type="similarity">
    <text evidence="2">Belongs to the bacterial solute-binding protein 5 family.</text>
</comment>
<evidence type="ECO:0000313" key="5">
    <source>
        <dbReference type="EMBL" id="MCW2307860.1"/>
    </source>
</evidence>
<evidence type="ECO:0000313" key="6">
    <source>
        <dbReference type="Proteomes" id="UP001209755"/>
    </source>
</evidence>